<dbReference type="InterPro" id="IPR002371">
    <property type="entry name" value="FlgK"/>
</dbReference>
<keyword evidence="2" id="KW-0966">Cell projection</keyword>
<evidence type="ECO:0000313" key="2">
    <source>
        <dbReference type="EMBL" id="MDR7305941.1"/>
    </source>
</evidence>
<dbReference type="PANTHER" id="PTHR30033:SF1">
    <property type="entry name" value="FLAGELLAR HOOK-ASSOCIATED PROTEIN 1"/>
    <property type="match status" value="1"/>
</dbReference>
<gene>
    <name evidence="2" type="ORF">J2X15_001219</name>
</gene>
<reference evidence="2 3" key="1">
    <citation type="submission" date="2023-07" db="EMBL/GenBank/DDBJ databases">
        <title>Sorghum-associated microbial communities from plants grown in Nebraska, USA.</title>
        <authorList>
            <person name="Schachtman D."/>
        </authorList>
    </citation>
    <scope>NUCLEOTIDE SEQUENCE [LARGE SCALE GENOMIC DNA]</scope>
    <source>
        <strain evidence="2 3">BE308</strain>
    </source>
</reference>
<dbReference type="Pfam" id="PF00460">
    <property type="entry name" value="Flg_bb_rod"/>
    <property type="match status" value="1"/>
</dbReference>
<keyword evidence="2" id="KW-0969">Cilium</keyword>
<protein>
    <submittedName>
        <fullName evidence="2">Flagellar basal body rod protein FlgG</fullName>
    </submittedName>
</protein>
<keyword evidence="2" id="KW-0282">Flagellum</keyword>
<name>A0ABU1ZN06_9BURK</name>
<dbReference type="EMBL" id="JAVDXO010000002">
    <property type="protein sequence ID" value="MDR7305941.1"/>
    <property type="molecule type" value="Genomic_DNA"/>
</dbReference>
<accession>A0ABU1ZN06</accession>
<feature type="domain" description="Flagellar basal body rod protein N-terminal" evidence="1">
    <location>
        <begin position="7"/>
        <end position="35"/>
    </location>
</feature>
<keyword evidence="3" id="KW-1185">Reference proteome</keyword>
<comment type="caution">
    <text evidence="2">The sequence shown here is derived from an EMBL/GenBank/DDBJ whole genome shotgun (WGS) entry which is preliminary data.</text>
</comment>
<evidence type="ECO:0000313" key="3">
    <source>
        <dbReference type="Proteomes" id="UP001268089"/>
    </source>
</evidence>
<evidence type="ECO:0000259" key="1">
    <source>
        <dbReference type="Pfam" id="PF00460"/>
    </source>
</evidence>
<dbReference type="PANTHER" id="PTHR30033">
    <property type="entry name" value="FLAGELLAR HOOK-ASSOCIATED PROTEIN 1"/>
    <property type="match status" value="1"/>
</dbReference>
<sequence length="99" mass="10441">MNSLSSIALSSMNAAQTKLDTTAHNVANLATEGFKRQETVQTEQSGGGVQASVRRAENAGNALETDVVSQLQAKHSFMANLAVFKTSNKMTGVLLDTKA</sequence>
<dbReference type="InterPro" id="IPR001444">
    <property type="entry name" value="Flag_bb_rod_N"/>
</dbReference>
<dbReference type="RefSeq" id="WP_310340340.1">
    <property type="nucleotide sequence ID" value="NZ_JAVDXO010000002.1"/>
</dbReference>
<dbReference type="Proteomes" id="UP001268089">
    <property type="component" value="Unassembled WGS sequence"/>
</dbReference>
<organism evidence="2 3">
    <name type="scientific">Rhodoferax saidenbachensis</name>
    <dbReference type="NCBI Taxonomy" id="1484693"/>
    <lineage>
        <taxon>Bacteria</taxon>
        <taxon>Pseudomonadati</taxon>
        <taxon>Pseudomonadota</taxon>
        <taxon>Betaproteobacteria</taxon>
        <taxon>Burkholderiales</taxon>
        <taxon>Comamonadaceae</taxon>
        <taxon>Rhodoferax</taxon>
    </lineage>
</organism>
<proteinExistence type="predicted"/>